<evidence type="ECO:0000256" key="16">
    <source>
        <dbReference type="ARBA" id="ARBA00022737"/>
    </source>
</evidence>
<comment type="subcellular location">
    <subcellularLocation>
        <location evidence="7">Cell projection</location>
        <location evidence="7">Axon</location>
    </subcellularLocation>
    <subcellularLocation>
        <location evidence="4">Cell projection</location>
        <location evidence="4">Dendrite</location>
    </subcellularLocation>
    <subcellularLocation>
        <location evidence="2">Cytoplasm</location>
        <location evidence="2">Cytoskeleton</location>
        <location evidence="2">Cilium basal body</location>
    </subcellularLocation>
    <subcellularLocation>
        <location evidence="5">Cytoplasm</location>
        <location evidence="5">Cytoskeleton</location>
        <location evidence="5">Microtubule organizing center</location>
        <location evidence="5">Centrosome</location>
    </subcellularLocation>
    <subcellularLocation>
        <location evidence="3">Nucleus</location>
    </subcellularLocation>
    <subcellularLocation>
        <location evidence="6">Perikaryon</location>
    </subcellularLocation>
</comment>
<dbReference type="GO" id="GO:0000118">
    <property type="term" value="C:histone deacetylase complex"/>
    <property type="evidence" value="ECO:0007669"/>
    <property type="project" value="TreeGrafter"/>
</dbReference>
<dbReference type="InterPro" id="IPR037138">
    <property type="entry name" value="His_deacetylse_dom_sf"/>
</dbReference>
<dbReference type="Proteomes" id="UP000027135">
    <property type="component" value="Unassembled WGS sequence"/>
</dbReference>
<evidence type="ECO:0000256" key="25">
    <source>
        <dbReference type="ARBA" id="ARBA00023203"/>
    </source>
</evidence>
<feature type="compositionally biased region" description="Low complexity" evidence="35">
    <location>
        <begin position="765"/>
        <end position="775"/>
    </location>
</feature>
<evidence type="ECO:0000256" key="31">
    <source>
        <dbReference type="ARBA" id="ARBA00050910"/>
    </source>
</evidence>
<dbReference type="GO" id="GO:0040029">
    <property type="term" value="P:epigenetic regulation of gene expression"/>
    <property type="evidence" value="ECO:0007669"/>
    <property type="project" value="TreeGrafter"/>
</dbReference>
<proteinExistence type="inferred from homology"/>
<keyword evidence="16" id="KW-0677">Repeat</keyword>
<accession>A0A067RKL6</accession>
<evidence type="ECO:0000256" key="26">
    <source>
        <dbReference type="ARBA" id="ARBA00023212"/>
    </source>
</evidence>
<evidence type="ECO:0000256" key="4">
    <source>
        <dbReference type="ARBA" id="ARBA00004279"/>
    </source>
</evidence>
<sequence>MAIVRPPGHHAMKSEYCGYCFFNNVALAATHALMNCGISRVLIVDWDVHHGQATQQMFYSDPRVVYFSLHRFEYGSFWPNLKESDFHYIGEGPGLGYNFNIPLNNVGMTDADYLAVFHQVLLPMANEFQPELILVSAGYDAAIGCPEGEMEVTPACYAHLLNLLLCLAGGKVAVILEGGYCLQSLAEGAALTLRALLGDPCPILPSQGQPCEGIRDTILNVIYAHRDFWQCYQFQDKYSAHTVHDLSNKKSLGREEHHMPSVRFLESDDKPEWFPTRNCYPVQSQQFVHDVTTRLNFLIANTKLTFASHRVCLVYDERMMKHKNIADPGHPEKPERISAIFSRHEEYGLLKRCHLLKARSVSEEELLLLHTKEHINLMQETASMKLRDLAKKQDDFRSIYLHPGSYQASCLAAGSVLQVVDSVLNGESRSGVAIVRPPGHHAEEDEPCGFCMFNNVSLAAKYAIHVHGLKRILLLDWDVHHGNGSQHIFEADPRVLYLSIHRYDNGSFFPGSSDANYNVVGTAKGEGYNINIPWNKSGMNDADYLTAFYQVVLPIAYQFNPELVLVSSGFDACIGDPLGGCKVSPEAYGHFTHLLTALAGGRVIISLEGGYNVNSISHAMSMCTKALLGDPLPPLVPGRAVCPSAVTSIKNVIRTQARYWSALCFQVALPQERVLPTEPLDNKSKVVLNLSNPHPEKYEGVLTKLDHKEEIETDRKVSCGSAKQHVEVTSVDMYHTLSESFSKLCVDDKQIDPLCLDINKNPVGLSSDSSPLSSSIDTESQMWSKSSSNNFKELSPDDIPLYKSKESPVSNKIEICNSSPVKCDSSPSKLSFSDDGYKSEEQHDTSTFHEGTVISLSVVTEEHGRINAADSGEKRSTDLTGNDQQGPSRGTGENASGTNQISGQQTLANYLSENMQMLLAGEMFAVVPMRSCPHLVRVQPVPECGIDYNSPCAECRSVQENWVCLVCYTVHCGRYISEHMMLHGQETSHPLTLSFSDLSVWCYGCEAYIDNQILYAAKNAVHRSKFGEDMPWSYGDTNPAFPV</sequence>
<dbReference type="SUPFAM" id="SSF57850">
    <property type="entry name" value="RING/U-box"/>
    <property type="match status" value="1"/>
</dbReference>
<dbReference type="PRINTS" id="PR01270">
    <property type="entry name" value="HDASUPER"/>
</dbReference>
<dbReference type="GO" id="GO:0141221">
    <property type="term" value="F:histone deacetylase activity, hydrolytic mechanism"/>
    <property type="evidence" value="ECO:0007669"/>
    <property type="project" value="UniProtKB-EC"/>
</dbReference>
<dbReference type="GO" id="GO:0030425">
    <property type="term" value="C:dendrite"/>
    <property type="evidence" value="ECO:0007669"/>
    <property type="project" value="UniProtKB-SubCell"/>
</dbReference>
<evidence type="ECO:0000256" key="10">
    <source>
        <dbReference type="ARBA" id="ARBA00022481"/>
    </source>
</evidence>
<keyword evidence="27" id="KW-0539">Nucleus</keyword>
<feature type="compositionally biased region" description="Polar residues" evidence="35">
    <location>
        <begin position="817"/>
        <end position="831"/>
    </location>
</feature>
<evidence type="ECO:0000256" key="28">
    <source>
        <dbReference type="ARBA" id="ARBA00023273"/>
    </source>
</evidence>
<dbReference type="Pfam" id="PF02148">
    <property type="entry name" value="zf-UBP"/>
    <property type="match status" value="1"/>
</dbReference>
<dbReference type="eggNOG" id="KOG1343">
    <property type="taxonomic scope" value="Eukaryota"/>
</dbReference>
<evidence type="ECO:0000256" key="14">
    <source>
        <dbReference type="ARBA" id="ARBA00022679"/>
    </source>
</evidence>
<evidence type="ECO:0000256" key="11">
    <source>
        <dbReference type="ARBA" id="ARBA00022490"/>
    </source>
</evidence>
<dbReference type="SMART" id="SM00290">
    <property type="entry name" value="ZnF_UBP"/>
    <property type="match status" value="1"/>
</dbReference>
<evidence type="ECO:0000256" key="22">
    <source>
        <dbReference type="ARBA" id="ARBA00022853"/>
    </source>
</evidence>
<dbReference type="GO" id="GO:0032886">
    <property type="term" value="P:regulation of microtubule-based process"/>
    <property type="evidence" value="ECO:0007669"/>
    <property type="project" value="UniProtKB-ARBA"/>
</dbReference>
<evidence type="ECO:0000256" key="35">
    <source>
        <dbReference type="SAM" id="MobiDB-lite"/>
    </source>
</evidence>
<dbReference type="Gene3D" id="3.40.800.20">
    <property type="entry name" value="Histone deacetylase domain"/>
    <property type="match status" value="2"/>
</dbReference>
<keyword evidence="14" id="KW-0808">Transferase</keyword>
<keyword evidence="24" id="KW-0804">Transcription</keyword>
<dbReference type="PROSITE" id="PS50271">
    <property type="entry name" value="ZF_UBP"/>
    <property type="match status" value="1"/>
</dbReference>
<feature type="compositionally biased region" description="Polar residues" evidence="35">
    <location>
        <begin position="878"/>
        <end position="900"/>
    </location>
</feature>
<keyword evidence="38" id="KW-1185">Reference proteome</keyword>
<keyword evidence="12" id="KW-0678">Repressor</keyword>
<feature type="compositionally biased region" description="Basic and acidic residues" evidence="35">
    <location>
        <begin position="866"/>
        <end position="877"/>
    </location>
</feature>
<dbReference type="GO" id="GO:0051646">
    <property type="term" value="P:mitochondrion localization"/>
    <property type="evidence" value="ECO:0007669"/>
    <property type="project" value="UniProtKB-ARBA"/>
</dbReference>
<dbReference type="GO" id="GO:0043204">
    <property type="term" value="C:perikaryon"/>
    <property type="evidence" value="ECO:0007669"/>
    <property type="project" value="UniProtKB-SubCell"/>
</dbReference>
<evidence type="ECO:0000256" key="9">
    <source>
        <dbReference type="ARBA" id="ARBA00007738"/>
    </source>
</evidence>
<dbReference type="AlphaFoldDB" id="A0A067RKL6"/>
<keyword evidence="17 34" id="KW-0863">Zinc-finger</keyword>
<dbReference type="GO" id="GO:0003779">
    <property type="term" value="F:actin binding"/>
    <property type="evidence" value="ECO:0007669"/>
    <property type="project" value="UniProtKB-KW"/>
</dbReference>
<comment type="cofactor">
    <cofactor evidence="1">
        <name>Zn(2+)</name>
        <dbReference type="ChEBI" id="CHEBI:29105"/>
    </cofactor>
</comment>
<evidence type="ECO:0000256" key="27">
    <source>
        <dbReference type="ARBA" id="ARBA00023242"/>
    </source>
</evidence>
<evidence type="ECO:0000256" key="33">
    <source>
        <dbReference type="ARBA" id="ARBA00082852"/>
    </source>
</evidence>
<dbReference type="SUPFAM" id="SSF52768">
    <property type="entry name" value="Arginase/deacetylase"/>
    <property type="match status" value="2"/>
</dbReference>
<dbReference type="InterPro" id="IPR023801">
    <property type="entry name" value="His_deacetylse_dom"/>
</dbReference>
<dbReference type="InterPro" id="IPR013083">
    <property type="entry name" value="Znf_RING/FYVE/PHD"/>
</dbReference>
<dbReference type="InterPro" id="IPR001607">
    <property type="entry name" value="Znf_UBP"/>
</dbReference>
<dbReference type="GO" id="GO:0016740">
    <property type="term" value="F:transferase activity"/>
    <property type="evidence" value="ECO:0007669"/>
    <property type="project" value="UniProtKB-KW"/>
</dbReference>
<keyword evidence="13" id="KW-0597">Phosphoprotein</keyword>
<dbReference type="PANTHER" id="PTHR10625">
    <property type="entry name" value="HISTONE DEACETYLASE HDAC1-RELATED"/>
    <property type="match status" value="1"/>
</dbReference>
<comment type="catalytic activity">
    <reaction evidence="30">
        <text>N(6)-acetyl-L-lysyl-[protein] + H2O = L-lysyl-[protein] + acetate</text>
        <dbReference type="Rhea" id="RHEA:58108"/>
        <dbReference type="Rhea" id="RHEA-COMP:9752"/>
        <dbReference type="Rhea" id="RHEA-COMP:10731"/>
        <dbReference type="ChEBI" id="CHEBI:15377"/>
        <dbReference type="ChEBI" id="CHEBI:29969"/>
        <dbReference type="ChEBI" id="CHEBI:30089"/>
        <dbReference type="ChEBI" id="CHEBI:61930"/>
    </reaction>
    <physiologicalReaction direction="left-to-right" evidence="30">
        <dbReference type="Rhea" id="RHEA:58109"/>
    </physiologicalReaction>
</comment>
<feature type="region of interest" description="Disordered" evidence="35">
    <location>
        <begin position="866"/>
        <end position="900"/>
    </location>
</feature>
<dbReference type="GO" id="GO:0005813">
    <property type="term" value="C:centrosome"/>
    <property type="evidence" value="ECO:0007669"/>
    <property type="project" value="UniProtKB-SubCell"/>
</dbReference>
<evidence type="ECO:0000256" key="32">
    <source>
        <dbReference type="ARBA" id="ARBA00068733"/>
    </source>
</evidence>
<keyword evidence="26" id="KW-0206">Cytoskeleton</keyword>
<evidence type="ECO:0000313" key="38">
    <source>
        <dbReference type="Proteomes" id="UP000027135"/>
    </source>
</evidence>
<dbReference type="FunFam" id="3.40.800.20:FF:000005">
    <property type="entry name" value="histone deacetylase 6"/>
    <property type="match status" value="1"/>
</dbReference>
<evidence type="ECO:0000256" key="29">
    <source>
        <dbReference type="ARBA" id="ARBA00048287"/>
    </source>
</evidence>
<comment type="catalytic activity">
    <reaction evidence="31">
        <text>N(6)-acetyl-L-lysyl-[alpha-tubulin] + H2O = L-lysyl-[alpha-tubulin] + acetate</text>
        <dbReference type="Rhea" id="RHEA:21548"/>
        <dbReference type="Rhea" id="RHEA-COMP:11278"/>
        <dbReference type="Rhea" id="RHEA-COMP:11279"/>
        <dbReference type="ChEBI" id="CHEBI:15377"/>
        <dbReference type="ChEBI" id="CHEBI:29969"/>
        <dbReference type="ChEBI" id="CHEBI:30089"/>
        <dbReference type="ChEBI" id="CHEBI:61930"/>
    </reaction>
    <physiologicalReaction direction="left-to-right" evidence="31">
        <dbReference type="Rhea" id="RHEA:21549"/>
    </physiologicalReaction>
</comment>
<evidence type="ECO:0000256" key="7">
    <source>
        <dbReference type="ARBA" id="ARBA00004489"/>
    </source>
</evidence>
<keyword evidence="15" id="KW-0479">Metal-binding</keyword>
<dbReference type="GO" id="GO:0008270">
    <property type="term" value="F:zinc ion binding"/>
    <property type="evidence" value="ECO:0007669"/>
    <property type="project" value="UniProtKB-KW"/>
</dbReference>
<dbReference type="Gene3D" id="3.30.40.10">
    <property type="entry name" value="Zinc/RING finger domain, C3HC4 (zinc finger)"/>
    <property type="match status" value="1"/>
</dbReference>
<evidence type="ECO:0000256" key="30">
    <source>
        <dbReference type="ARBA" id="ARBA00049136"/>
    </source>
</evidence>
<keyword evidence="28" id="KW-0966">Cell projection</keyword>
<dbReference type="GO" id="GO:0006950">
    <property type="term" value="P:response to stress"/>
    <property type="evidence" value="ECO:0007669"/>
    <property type="project" value="UniProtKB-ARBA"/>
</dbReference>
<dbReference type="GO" id="GO:0030424">
    <property type="term" value="C:axon"/>
    <property type="evidence" value="ECO:0007669"/>
    <property type="project" value="UniProtKB-SubCell"/>
</dbReference>
<gene>
    <name evidence="37" type="ORF">L798_04324</name>
</gene>
<keyword evidence="21" id="KW-0832">Ubl conjugation</keyword>
<comment type="similarity">
    <text evidence="9">Belongs to the histone deacetylase family. HD type 2 subfamily.</text>
</comment>
<name>A0A067RKL6_ZOONE</name>
<dbReference type="FunCoup" id="A0A067RKL6">
    <property type="interactions" value="1089"/>
</dbReference>
<evidence type="ECO:0000256" key="34">
    <source>
        <dbReference type="PROSITE-ProRule" id="PRU00502"/>
    </source>
</evidence>
<keyword evidence="22" id="KW-0156">Chromatin regulator</keyword>
<keyword evidence="11" id="KW-0963">Cytoplasm</keyword>
<dbReference type="PANTHER" id="PTHR10625:SF38">
    <property type="entry name" value="HISTONE DEACETYLASE 6, ISOFORM G"/>
    <property type="match status" value="1"/>
</dbReference>
<evidence type="ECO:0000256" key="6">
    <source>
        <dbReference type="ARBA" id="ARBA00004484"/>
    </source>
</evidence>
<evidence type="ECO:0000256" key="8">
    <source>
        <dbReference type="ARBA" id="ARBA00004906"/>
    </source>
</evidence>
<evidence type="ECO:0000256" key="23">
    <source>
        <dbReference type="ARBA" id="ARBA00023015"/>
    </source>
</evidence>
<keyword evidence="20" id="KW-0862">Zinc</keyword>
<evidence type="ECO:0000256" key="12">
    <source>
        <dbReference type="ARBA" id="ARBA00022491"/>
    </source>
</evidence>
<dbReference type="FunFam" id="3.30.40.10:FF:000342">
    <property type="entry name" value="Histone deacetylase 6"/>
    <property type="match status" value="1"/>
</dbReference>
<dbReference type="InParanoid" id="A0A067RKL6"/>
<dbReference type="GO" id="GO:0051129">
    <property type="term" value="P:negative regulation of cellular component organization"/>
    <property type="evidence" value="ECO:0007669"/>
    <property type="project" value="UniProtKB-ARBA"/>
</dbReference>
<evidence type="ECO:0000259" key="36">
    <source>
        <dbReference type="PROSITE" id="PS50271"/>
    </source>
</evidence>
<comment type="pathway">
    <text evidence="8">Protein modification; protein ubiquitination.</text>
</comment>
<dbReference type="InterPro" id="IPR023696">
    <property type="entry name" value="Ureohydrolase_dom_sf"/>
</dbReference>
<evidence type="ECO:0000256" key="3">
    <source>
        <dbReference type="ARBA" id="ARBA00004123"/>
    </source>
</evidence>
<reference evidence="37 38" key="1">
    <citation type="journal article" date="2014" name="Nat. Commun.">
        <title>Molecular traces of alternative social organization in a termite genome.</title>
        <authorList>
            <person name="Terrapon N."/>
            <person name="Li C."/>
            <person name="Robertson H.M."/>
            <person name="Ji L."/>
            <person name="Meng X."/>
            <person name="Booth W."/>
            <person name="Chen Z."/>
            <person name="Childers C.P."/>
            <person name="Glastad K.M."/>
            <person name="Gokhale K."/>
            <person name="Gowin J."/>
            <person name="Gronenberg W."/>
            <person name="Hermansen R.A."/>
            <person name="Hu H."/>
            <person name="Hunt B.G."/>
            <person name="Huylmans A.K."/>
            <person name="Khalil S.M."/>
            <person name="Mitchell R.D."/>
            <person name="Munoz-Torres M.C."/>
            <person name="Mustard J.A."/>
            <person name="Pan H."/>
            <person name="Reese J.T."/>
            <person name="Scharf M.E."/>
            <person name="Sun F."/>
            <person name="Vogel H."/>
            <person name="Xiao J."/>
            <person name="Yang W."/>
            <person name="Yang Z."/>
            <person name="Yang Z."/>
            <person name="Zhou J."/>
            <person name="Zhu J."/>
            <person name="Brent C.S."/>
            <person name="Elsik C.G."/>
            <person name="Goodisman M.A."/>
            <person name="Liberles D.A."/>
            <person name="Roe R.M."/>
            <person name="Vargo E.L."/>
            <person name="Vilcinskas A."/>
            <person name="Wang J."/>
            <person name="Bornberg-Bauer E."/>
            <person name="Korb J."/>
            <person name="Zhang G."/>
            <person name="Liebig J."/>
        </authorList>
    </citation>
    <scope>NUCLEOTIDE SEQUENCE [LARGE SCALE GENOMIC DNA]</scope>
    <source>
        <tissue evidence="37">Whole organism</tissue>
    </source>
</reference>
<evidence type="ECO:0000256" key="2">
    <source>
        <dbReference type="ARBA" id="ARBA00004120"/>
    </source>
</evidence>
<organism evidence="37 38">
    <name type="scientific">Zootermopsis nevadensis</name>
    <name type="common">Dampwood termite</name>
    <dbReference type="NCBI Taxonomy" id="136037"/>
    <lineage>
        <taxon>Eukaryota</taxon>
        <taxon>Metazoa</taxon>
        <taxon>Ecdysozoa</taxon>
        <taxon>Arthropoda</taxon>
        <taxon>Hexapoda</taxon>
        <taxon>Insecta</taxon>
        <taxon>Pterygota</taxon>
        <taxon>Neoptera</taxon>
        <taxon>Polyneoptera</taxon>
        <taxon>Dictyoptera</taxon>
        <taxon>Blattodea</taxon>
        <taxon>Blattoidea</taxon>
        <taxon>Termitoidae</taxon>
        <taxon>Termopsidae</taxon>
        <taxon>Zootermopsis</taxon>
    </lineage>
</organism>
<feature type="compositionally biased region" description="Basic and acidic residues" evidence="35">
    <location>
        <begin position="835"/>
        <end position="847"/>
    </location>
</feature>
<evidence type="ECO:0000256" key="24">
    <source>
        <dbReference type="ARBA" id="ARBA00023163"/>
    </source>
</evidence>
<keyword evidence="18" id="KW-0833">Ubl conjugation pathway</keyword>
<feature type="domain" description="UBP-type" evidence="36">
    <location>
        <begin position="930"/>
        <end position="1030"/>
    </location>
</feature>
<keyword evidence="23" id="KW-0805">Transcription regulation</keyword>
<keyword evidence="10" id="KW-0488">Methylation</keyword>
<evidence type="ECO:0000256" key="13">
    <source>
        <dbReference type="ARBA" id="ARBA00022553"/>
    </source>
</evidence>
<protein>
    <recommendedName>
        <fullName evidence="32">Protein deacetylase HDAC6</fullName>
    </recommendedName>
    <alternativeName>
        <fullName evidence="33">Tubulin-lysine deacetylase HDAC6</fullName>
    </alternativeName>
</protein>
<feature type="region of interest" description="Disordered" evidence="35">
    <location>
        <begin position="765"/>
        <end position="803"/>
    </location>
</feature>
<dbReference type="InterPro" id="IPR000286">
    <property type="entry name" value="HDACs"/>
</dbReference>
<comment type="catalytic activity">
    <reaction evidence="29">
        <text>N(6)-acetyl-L-lysyl-[histone] + H2O = L-lysyl-[histone] + acetate</text>
        <dbReference type="Rhea" id="RHEA:58196"/>
        <dbReference type="Rhea" id="RHEA-COMP:9845"/>
        <dbReference type="Rhea" id="RHEA-COMP:11338"/>
        <dbReference type="ChEBI" id="CHEBI:15377"/>
        <dbReference type="ChEBI" id="CHEBI:29969"/>
        <dbReference type="ChEBI" id="CHEBI:30089"/>
        <dbReference type="ChEBI" id="CHEBI:61930"/>
        <dbReference type="EC" id="3.5.1.98"/>
    </reaction>
</comment>
<evidence type="ECO:0000256" key="5">
    <source>
        <dbReference type="ARBA" id="ARBA00004300"/>
    </source>
</evidence>
<keyword evidence="19" id="KW-0378">Hydrolase</keyword>
<evidence type="ECO:0000256" key="17">
    <source>
        <dbReference type="ARBA" id="ARBA00022771"/>
    </source>
</evidence>
<evidence type="ECO:0000256" key="20">
    <source>
        <dbReference type="ARBA" id="ARBA00022833"/>
    </source>
</evidence>
<keyword evidence="25" id="KW-0009">Actin-binding</keyword>
<evidence type="ECO:0000256" key="19">
    <source>
        <dbReference type="ARBA" id="ARBA00022801"/>
    </source>
</evidence>
<dbReference type="OMA" id="HTRSHVN"/>
<dbReference type="STRING" id="136037.A0A067RKL6"/>
<evidence type="ECO:0000256" key="1">
    <source>
        <dbReference type="ARBA" id="ARBA00001947"/>
    </source>
</evidence>
<dbReference type="Pfam" id="PF00850">
    <property type="entry name" value="Hist_deacetyl"/>
    <property type="match status" value="2"/>
</dbReference>
<feature type="region of interest" description="Disordered" evidence="35">
    <location>
        <begin position="817"/>
        <end position="850"/>
    </location>
</feature>
<evidence type="ECO:0000256" key="18">
    <source>
        <dbReference type="ARBA" id="ARBA00022786"/>
    </source>
</evidence>
<evidence type="ECO:0000256" key="15">
    <source>
        <dbReference type="ARBA" id="ARBA00022723"/>
    </source>
</evidence>
<feature type="compositionally biased region" description="Polar residues" evidence="35">
    <location>
        <begin position="776"/>
        <end position="792"/>
    </location>
</feature>
<dbReference type="EMBL" id="KK852415">
    <property type="protein sequence ID" value="KDR24372.1"/>
    <property type="molecule type" value="Genomic_DNA"/>
</dbReference>
<evidence type="ECO:0000313" key="37">
    <source>
        <dbReference type="EMBL" id="KDR24372.1"/>
    </source>
</evidence>
<evidence type="ECO:0000256" key="21">
    <source>
        <dbReference type="ARBA" id="ARBA00022843"/>
    </source>
</evidence>